<dbReference type="RefSeq" id="WP_404675291.1">
    <property type="nucleotide sequence ID" value="NZ_JBJDOT010000010.1"/>
</dbReference>
<keyword evidence="3" id="KW-1185">Reference proteome</keyword>
<proteinExistence type="predicted"/>
<comment type="caution">
    <text evidence="2">The sequence shown here is derived from an EMBL/GenBank/DDBJ whole genome shotgun (WGS) entry which is preliminary data.</text>
</comment>
<sequence length="153" mass="16828">MKKLTVILCLSSFLVACGGESESTAAVPAAVESLPSSVVPITIDSAGMASLVIDDRFDLSTKFKLKIDVDLSIGDVRAYLNICQKKANSLRADYGNCLVRAPLSQGSIKTTLAMSRQDIELIAEIWFYDTSTQPLSFAWQFDTQVEHQMFEIR</sequence>
<evidence type="ECO:0000313" key="3">
    <source>
        <dbReference type="Proteomes" id="UP001620262"/>
    </source>
</evidence>
<evidence type="ECO:0000313" key="2">
    <source>
        <dbReference type="EMBL" id="MFK3864105.1"/>
    </source>
</evidence>
<gene>
    <name evidence="2" type="ORF">ACI2JU_09480</name>
</gene>
<keyword evidence="1" id="KW-0732">Signal</keyword>
<dbReference type="EMBL" id="JBJDOT010000010">
    <property type="protein sequence ID" value="MFK3864105.1"/>
    <property type="molecule type" value="Genomic_DNA"/>
</dbReference>
<dbReference type="Proteomes" id="UP001620262">
    <property type="component" value="Unassembled WGS sequence"/>
</dbReference>
<organism evidence="2 3">
    <name type="scientific">Pseudoalteromonas rhizosphaerae</name>
    <dbReference type="NCBI Taxonomy" id="2518973"/>
    <lineage>
        <taxon>Bacteria</taxon>
        <taxon>Pseudomonadati</taxon>
        <taxon>Pseudomonadota</taxon>
        <taxon>Gammaproteobacteria</taxon>
        <taxon>Alteromonadales</taxon>
        <taxon>Pseudoalteromonadaceae</taxon>
        <taxon>Pseudoalteromonas</taxon>
    </lineage>
</organism>
<accession>A0ABW8KWC4</accession>
<dbReference type="PROSITE" id="PS51257">
    <property type="entry name" value="PROKAR_LIPOPROTEIN"/>
    <property type="match status" value="1"/>
</dbReference>
<reference evidence="2 3" key="1">
    <citation type="submission" date="2024-11" db="EMBL/GenBank/DDBJ databases">
        <title>The Natural Products Discovery Center: Release of the First 8490 Sequenced Strains for Exploring Actinobacteria Biosynthetic Diversity.</title>
        <authorList>
            <person name="Kalkreuter E."/>
            <person name="Kautsar S.A."/>
            <person name="Yang D."/>
            <person name="Bader C.D."/>
            <person name="Teijaro C.N."/>
            <person name="Fluegel L."/>
            <person name="Davis C.M."/>
            <person name="Simpson J.R."/>
            <person name="Lauterbach L."/>
            <person name="Steele A.D."/>
            <person name="Gui C."/>
            <person name="Meng S."/>
            <person name="Li G."/>
            <person name="Viehrig K."/>
            <person name="Ye F."/>
            <person name="Su P."/>
            <person name="Kiefer A.F."/>
            <person name="Nichols A."/>
            <person name="Cepeda A.J."/>
            <person name="Yan W."/>
            <person name="Fan B."/>
            <person name="Jiang Y."/>
            <person name="Adhikari A."/>
            <person name="Zheng C.-J."/>
            <person name="Schuster L."/>
            <person name="Cowan T.M."/>
            <person name="Smanski M.J."/>
            <person name="Chevrette M.G."/>
            <person name="De Carvalho L.P.S."/>
            <person name="Shen B."/>
        </authorList>
    </citation>
    <scope>NUCLEOTIDE SEQUENCE [LARGE SCALE GENOMIC DNA]</scope>
    <source>
        <strain evidence="2 3">NPDC078403</strain>
    </source>
</reference>
<protein>
    <recommendedName>
        <fullName evidence="4">Lipoprotein</fullName>
    </recommendedName>
</protein>
<feature type="chain" id="PRO_5046088631" description="Lipoprotein" evidence="1">
    <location>
        <begin position="19"/>
        <end position="153"/>
    </location>
</feature>
<evidence type="ECO:0008006" key="4">
    <source>
        <dbReference type="Google" id="ProtNLM"/>
    </source>
</evidence>
<feature type="signal peptide" evidence="1">
    <location>
        <begin position="1"/>
        <end position="18"/>
    </location>
</feature>
<evidence type="ECO:0000256" key="1">
    <source>
        <dbReference type="SAM" id="SignalP"/>
    </source>
</evidence>
<name>A0ABW8KWC4_9GAMM</name>